<keyword evidence="1" id="KW-0812">Transmembrane</keyword>
<dbReference type="EMBL" id="VRYN01000003">
    <property type="protein sequence ID" value="TYO76091.1"/>
    <property type="molecule type" value="Genomic_DNA"/>
</dbReference>
<reference evidence="2 4" key="1">
    <citation type="journal article" date="2019" name="Microbiol. Resour. Announc.">
        <title>The Genome Sequence of the Halobacterium salinarum Type Strain Is Closely Related to That of Laboratory Strains NRC-1 and R1.</title>
        <authorList>
            <person name="Pfeiffer F."/>
            <person name="Marchfelder A."/>
            <person name="Habermann B."/>
            <person name="Dyall-Smith M.L."/>
        </authorList>
    </citation>
    <scope>NUCLEOTIDE SEQUENCE [LARGE SCALE GENOMIC DNA]</scope>
    <source>
        <strain evidence="2">91-R6</strain>
        <strain evidence="4">ATCC 33171 / DSM 3754 / JCM 8978 / NBRC 102687 / NCIMB 764 / 91-R6</strain>
    </source>
</reference>
<dbReference type="Proteomes" id="UP000296216">
    <property type="component" value="Chromosome"/>
</dbReference>
<evidence type="ECO:0000313" key="5">
    <source>
        <dbReference type="Proteomes" id="UP000323075"/>
    </source>
</evidence>
<evidence type="ECO:0000313" key="2">
    <source>
        <dbReference type="EMBL" id="QCC44979.1"/>
    </source>
</evidence>
<evidence type="ECO:0000313" key="4">
    <source>
        <dbReference type="Proteomes" id="UP000296216"/>
    </source>
</evidence>
<reference evidence="2" key="3">
    <citation type="journal article" name="MicrobiologyOpen">
        <title>Whole-genome comparison between the type strain of Halobacterium salinarum (DSM 3754(T)) and the laboratory strains R1 and NRC-1.</title>
        <authorList>
            <person name="Pfeiffer F."/>
            <person name="Losensky G."/>
            <person name="Marchfelder A."/>
            <person name="Habermann B."/>
            <person name="Dyall-Smith M."/>
        </authorList>
    </citation>
    <scope>NUCLEOTIDE SEQUENCE</scope>
    <source>
        <strain evidence="2">91-R6</strain>
    </source>
</reference>
<sequence length="73" mass="7967">MMNDFNEFLKQRPYFGGVVFVGMVLGAALAWAVLQQPAESVLDAVSDPGLWVVLPVLAPLLYVAYVATARQNQ</sequence>
<organism evidence="2 4">
    <name type="scientific">Halobacterium salinarum (strain ATCC 33171 / DSM 3754 / JCM 8978 / NBRC 102687 / NCIMB 764 / 91-R6)</name>
    <dbReference type="NCBI Taxonomy" id="2597657"/>
    <lineage>
        <taxon>Archaea</taxon>
        <taxon>Methanobacteriati</taxon>
        <taxon>Methanobacteriota</taxon>
        <taxon>Stenosarchaea group</taxon>
        <taxon>Halobacteria</taxon>
        <taxon>Halobacteriales</taxon>
        <taxon>Halobacteriaceae</taxon>
        <taxon>Halobacterium</taxon>
    </lineage>
</organism>
<keyword evidence="1" id="KW-0472">Membrane</keyword>
<reference evidence="3 5" key="2">
    <citation type="submission" date="2019-07" db="EMBL/GenBank/DDBJ databases">
        <title>Genomic Encyclopedia of Archaeal and Bacterial Type Strains, Phase II (KMG-II): from individual species to whole genera.</title>
        <authorList>
            <person name="Goeker M."/>
        </authorList>
    </citation>
    <scope>NUCLEOTIDE SEQUENCE [LARGE SCALE GENOMIC DNA]</scope>
    <source>
        <strain evidence="3 5">DSM 3754</strain>
    </source>
</reference>
<dbReference type="Proteomes" id="UP000323075">
    <property type="component" value="Unassembled WGS sequence"/>
</dbReference>
<evidence type="ECO:0000256" key="1">
    <source>
        <dbReference type="SAM" id="Phobius"/>
    </source>
</evidence>
<gene>
    <name evidence="3" type="ORF">APQ99_01646</name>
    <name evidence="2" type="ORF">HBSAL_06615</name>
</gene>
<proteinExistence type="predicted"/>
<keyword evidence="1" id="KW-1133">Transmembrane helix</keyword>
<protein>
    <submittedName>
        <fullName evidence="2">Uncharacterized protein</fullName>
    </submittedName>
</protein>
<feature type="transmembrane region" description="Helical" evidence="1">
    <location>
        <begin position="49"/>
        <end position="68"/>
    </location>
</feature>
<name>A0A4D6GT81_HALS9</name>
<dbReference type="AlphaFoldDB" id="A0A4D6GT81"/>
<dbReference type="EMBL" id="CP038631">
    <property type="protein sequence ID" value="QCC44979.1"/>
    <property type="molecule type" value="Genomic_DNA"/>
</dbReference>
<accession>A0A4D6GT81</accession>
<dbReference type="RefSeq" id="WP_136361403.1">
    <property type="nucleotide sequence ID" value="NZ_VRYN01000003.1"/>
</dbReference>
<feature type="transmembrane region" description="Helical" evidence="1">
    <location>
        <begin position="12"/>
        <end position="34"/>
    </location>
</feature>
<evidence type="ECO:0000313" key="3">
    <source>
        <dbReference type="EMBL" id="TYO76091.1"/>
    </source>
</evidence>
<dbReference type="GeneID" id="39855165"/>